<sequence>MSRFSEDQDIESELVAAMNDFTDSTPVPAYDPAALIAARRRRRPQLWALAAAVVAVAAVGTGVALATGGDSPTPLPPASPSVSAASHAPSPSASATPSTVPPGAANVDPMTAQMDALRTVTVAAEMYENPATRGQVKLDSVAAWFASPAAFTKAWGNGGLGVTCGQVANGALGGGADLLLFKGTHQLSRMPQFGYDPESTKLTGVTCVDAGRQYGDPVLTGVYGKLVSGAQPAKGMIGPKVPSATCGRNPARTWYADDPGSGTLVEGWKLRLDGYGPIDVGIDPNKGPGQVFSVTCPK</sequence>
<comment type="caution">
    <text evidence="3">The sequence shown here is derived from an EMBL/GenBank/DDBJ whole genome shotgun (WGS) entry which is preliminary data.</text>
</comment>
<evidence type="ECO:0000313" key="3">
    <source>
        <dbReference type="EMBL" id="MFC1430816.1"/>
    </source>
</evidence>
<proteinExistence type="predicted"/>
<gene>
    <name evidence="3" type="ORF">ACEZDB_09110</name>
</gene>
<feature type="transmembrane region" description="Helical" evidence="2">
    <location>
        <begin position="46"/>
        <end position="66"/>
    </location>
</feature>
<feature type="region of interest" description="Disordered" evidence="1">
    <location>
        <begin position="69"/>
        <end position="108"/>
    </location>
</feature>
<evidence type="ECO:0000256" key="1">
    <source>
        <dbReference type="SAM" id="MobiDB-lite"/>
    </source>
</evidence>
<protein>
    <recommendedName>
        <fullName evidence="5">Lipoprotein</fullName>
    </recommendedName>
</protein>
<evidence type="ECO:0000256" key="2">
    <source>
        <dbReference type="SAM" id="Phobius"/>
    </source>
</evidence>
<dbReference type="Proteomes" id="UP001592530">
    <property type="component" value="Unassembled WGS sequence"/>
</dbReference>
<evidence type="ECO:0000313" key="4">
    <source>
        <dbReference type="Proteomes" id="UP001592530"/>
    </source>
</evidence>
<keyword evidence="2" id="KW-0812">Transmembrane</keyword>
<name>A0ABV6WXV2_9ACTN</name>
<reference evidence="3 4" key="1">
    <citation type="submission" date="2024-09" db="EMBL/GenBank/DDBJ databases">
        <authorList>
            <person name="Lee S.D."/>
        </authorList>
    </citation>
    <scope>NUCLEOTIDE SEQUENCE [LARGE SCALE GENOMIC DNA]</scope>
    <source>
        <strain evidence="3 4">N1-3</strain>
    </source>
</reference>
<accession>A0ABV6WXV2</accession>
<feature type="compositionally biased region" description="Low complexity" evidence="1">
    <location>
        <begin position="80"/>
        <end position="105"/>
    </location>
</feature>
<evidence type="ECO:0008006" key="5">
    <source>
        <dbReference type="Google" id="ProtNLM"/>
    </source>
</evidence>
<dbReference type="EMBL" id="JBHEZY010000003">
    <property type="protein sequence ID" value="MFC1430816.1"/>
    <property type="molecule type" value="Genomic_DNA"/>
</dbReference>
<keyword evidence="2" id="KW-0472">Membrane</keyword>
<dbReference type="RefSeq" id="WP_380550768.1">
    <property type="nucleotide sequence ID" value="NZ_JBHEZY010000003.1"/>
</dbReference>
<keyword evidence="2" id="KW-1133">Transmembrane helix</keyword>
<organism evidence="3 4">
    <name type="scientific">Streptacidiphilus alkalitolerans</name>
    <dbReference type="NCBI Taxonomy" id="3342712"/>
    <lineage>
        <taxon>Bacteria</taxon>
        <taxon>Bacillati</taxon>
        <taxon>Actinomycetota</taxon>
        <taxon>Actinomycetes</taxon>
        <taxon>Kitasatosporales</taxon>
        <taxon>Streptomycetaceae</taxon>
        <taxon>Streptacidiphilus</taxon>
    </lineage>
</organism>